<proteinExistence type="predicted"/>
<protein>
    <submittedName>
        <fullName evidence="2">PadR family transcriptional regulator</fullName>
    </submittedName>
</protein>
<dbReference type="PANTHER" id="PTHR33169:SF14">
    <property type="entry name" value="TRANSCRIPTIONAL REGULATOR RV3488"/>
    <property type="match status" value="1"/>
</dbReference>
<accession>A0ABS3EAA5</accession>
<feature type="domain" description="Transcription regulator PadR N-terminal" evidence="1">
    <location>
        <begin position="29"/>
        <end position="92"/>
    </location>
</feature>
<dbReference type="InterPro" id="IPR036390">
    <property type="entry name" value="WH_DNA-bd_sf"/>
</dbReference>
<dbReference type="Pfam" id="PF03551">
    <property type="entry name" value="PadR"/>
    <property type="match status" value="1"/>
</dbReference>
<evidence type="ECO:0000313" key="2">
    <source>
        <dbReference type="EMBL" id="MBN8432235.1"/>
    </source>
</evidence>
<dbReference type="InterPro" id="IPR005149">
    <property type="entry name" value="Tscrpt_reg_PadR_N"/>
</dbReference>
<dbReference type="Proteomes" id="UP000664293">
    <property type="component" value="Unassembled WGS sequence"/>
</dbReference>
<dbReference type="EMBL" id="JAEKJR010000003">
    <property type="protein sequence ID" value="MBN8432235.1"/>
    <property type="molecule type" value="Genomic_DNA"/>
</dbReference>
<name>A0ABS3EAA5_9GAMM</name>
<dbReference type="SUPFAM" id="SSF46785">
    <property type="entry name" value="Winged helix' DNA-binding domain"/>
    <property type="match status" value="1"/>
</dbReference>
<evidence type="ECO:0000313" key="3">
    <source>
        <dbReference type="Proteomes" id="UP000664293"/>
    </source>
</evidence>
<comment type="caution">
    <text evidence="2">The sequence shown here is derived from an EMBL/GenBank/DDBJ whole genome shotgun (WGS) entry which is preliminary data.</text>
</comment>
<dbReference type="RefSeq" id="WP_207003949.1">
    <property type="nucleotide sequence ID" value="NZ_JAEKJR010000003.1"/>
</dbReference>
<dbReference type="InterPro" id="IPR036388">
    <property type="entry name" value="WH-like_DNA-bd_sf"/>
</dbReference>
<organism evidence="2 3">
    <name type="scientific">Microbulbifer salipaludis</name>
    <dbReference type="NCBI Taxonomy" id="187980"/>
    <lineage>
        <taxon>Bacteria</taxon>
        <taxon>Pseudomonadati</taxon>
        <taxon>Pseudomonadota</taxon>
        <taxon>Gammaproteobacteria</taxon>
        <taxon>Cellvibrionales</taxon>
        <taxon>Microbulbiferaceae</taxon>
        <taxon>Microbulbifer</taxon>
    </lineage>
</organism>
<dbReference type="PANTHER" id="PTHR33169">
    <property type="entry name" value="PADR-FAMILY TRANSCRIPTIONAL REGULATOR"/>
    <property type="match status" value="1"/>
</dbReference>
<dbReference type="InterPro" id="IPR052509">
    <property type="entry name" value="Metal_resp_DNA-bind_regulator"/>
</dbReference>
<evidence type="ECO:0000259" key="1">
    <source>
        <dbReference type="Pfam" id="PF03551"/>
    </source>
</evidence>
<dbReference type="Gene3D" id="1.10.10.10">
    <property type="entry name" value="Winged helix-like DNA-binding domain superfamily/Winged helix DNA-binding domain"/>
    <property type="match status" value="1"/>
</dbReference>
<gene>
    <name evidence="2" type="ORF">JF535_15405</name>
</gene>
<keyword evidence="3" id="KW-1185">Reference proteome</keyword>
<reference evidence="2 3" key="1">
    <citation type="submission" date="2020-12" db="EMBL/GenBank/DDBJ databases">
        <title>Oil enriched cultivation method for isolating marine PHA-producing bacteria.</title>
        <authorList>
            <person name="Zheng W."/>
            <person name="Yu S."/>
            <person name="Huang Y."/>
        </authorList>
    </citation>
    <scope>NUCLEOTIDE SEQUENCE [LARGE SCALE GENOMIC DNA]</scope>
    <source>
        <strain evidence="2 3">SN0-2</strain>
    </source>
</reference>
<sequence>MTEAPERLQRMVMEVRRGALTLAVLLALAEPHYGYSLRKKLARQGLEIDEGTLYPLLRRLEEQGLLSSYWQQEEGRKRRFYQIDSSGEIALAAMRREWQSLNLVIGQLAEKIQ</sequence>